<dbReference type="EMBL" id="JBEPLN010000024">
    <property type="protein sequence ID" value="MET3634743.1"/>
    <property type="molecule type" value="Genomic_DNA"/>
</dbReference>
<name>A0ABV2JHL7_9STRE</name>
<sequence>MTPYFDKRNIHFYVNRCGFQIVEFFHPHHPDRHRSDDGKGLDEMFRFEKRKV</sequence>
<comment type="caution">
    <text evidence="1">The sequence shown here is derived from an EMBL/GenBank/DDBJ whole genome shotgun (WGS) entry which is preliminary data.</text>
</comment>
<evidence type="ECO:0000313" key="2">
    <source>
        <dbReference type="Proteomes" id="UP001549037"/>
    </source>
</evidence>
<dbReference type="Proteomes" id="UP001549037">
    <property type="component" value="Unassembled WGS sequence"/>
</dbReference>
<reference evidence="1 2" key="1">
    <citation type="submission" date="2024-06" db="EMBL/GenBank/DDBJ databases">
        <title>Genomic Encyclopedia of Type Strains, Phase IV (KMG-IV): sequencing the most valuable type-strain genomes for metagenomic binning, comparative biology and taxonomic classification.</title>
        <authorList>
            <person name="Goeker M."/>
        </authorList>
    </citation>
    <scope>NUCLEOTIDE SEQUENCE [LARGE SCALE GENOMIC DNA]</scope>
    <source>
        <strain evidence="1 2">DSM 28302</strain>
    </source>
</reference>
<accession>A0ABV2JHL7</accession>
<organism evidence="1 2">
    <name type="scientific">Streptococcus porcorum</name>
    <dbReference type="NCBI Taxonomy" id="701526"/>
    <lineage>
        <taxon>Bacteria</taxon>
        <taxon>Bacillati</taxon>
        <taxon>Bacillota</taxon>
        <taxon>Bacilli</taxon>
        <taxon>Lactobacillales</taxon>
        <taxon>Streptococcaceae</taxon>
        <taxon>Streptococcus</taxon>
    </lineage>
</organism>
<protein>
    <submittedName>
        <fullName evidence="1">Uncharacterized protein</fullName>
    </submittedName>
</protein>
<gene>
    <name evidence="1" type="ORF">ABID28_001402</name>
</gene>
<keyword evidence="2" id="KW-1185">Reference proteome</keyword>
<proteinExistence type="predicted"/>
<evidence type="ECO:0000313" key="1">
    <source>
        <dbReference type="EMBL" id="MET3634743.1"/>
    </source>
</evidence>